<proteinExistence type="predicted"/>
<feature type="domain" description="HDOD" evidence="1">
    <location>
        <begin position="254"/>
        <end position="447"/>
    </location>
</feature>
<sequence length="513" mass="58159">MHFARVVKSIHSVYSLPMCDTQIVVDTEKIRKAIELQLPIAITTYTLPRDMDIYIGQVAKTILDLIGQPHVKDYLTYCISELTTNAKKANTKRIYFREKGLDIFDPQDYKRGMKSFKEESLENINHYLKLQQQEGLYVKVTMQVLSHALVIEVINNCKMTPMEFKRVFDKRVRARRYSGLEEALAHILDNSEGAGLGLVIMMLMLKKLGLEEDVYRLVVEEDRTVSRMVVPRNIEIQTQTTKLAASIADRIDDIPQLPSKLLEIQRAIENPDVQLSDIVALISQDVALVTDLLKLVNSARFGMNKRCLDISEAVKRVGLRGLQNLLYSVGAGRVLQSTDDERKQLWNQAYRTGYFALGLAKATGDQALIADSYICGLLHNLGEVVFTSAYPEMLIKLTEIQAERNIPPHVLDTIMSDVGHAEIGAALAQRWNLPEPVINTIRFHHNLPHAPEEYKPLISTVAFANMTIRFLDGETPYEQIPRSLLSFFRIQSEQQLRTTAQTLQSSFEAEQTA</sequence>
<organism evidence="2 3">
    <name type="scientific">Treponema pallidum subsp. pallidum (strain SS14)</name>
    <dbReference type="NCBI Taxonomy" id="455434"/>
    <lineage>
        <taxon>Bacteria</taxon>
        <taxon>Pseudomonadati</taxon>
        <taxon>Spirochaetota</taxon>
        <taxon>Spirochaetia</taxon>
        <taxon>Spirochaetales</taxon>
        <taxon>Treponemataceae</taxon>
        <taxon>Treponema</taxon>
    </lineage>
</organism>
<dbReference type="KEGG" id="tpp:TPASS_0073"/>
<accession>A0A0H3BJP4</accession>
<reference evidence="2 3" key="1">
    <citation type="journal article" date="2008" name="BMC Microbiol.">
        <title>Complete genome sequence of Treponema pallidum ssp. pallidum strain SS14 determined with oligonucleotide arrays.</title>
        <authorList>
            <person name="Matejkova P."/>
            <person name="Strouhal M."/>
            <person name="Smajs D."/>
            <person name="Norris S.J."/>
            <person name="Palzkill T."/>
            <person name="Petrosino J.F."/>
            <person name="Sodergren E."/>
            <person name="Norton J.E."/>
            <person name="Singh J."/>
            <person name="Richmond T.A."/>
            <person name="Molla M.N."/>
            <person name="Albert T.J."/>
            <person name="Weinstock G.M."/>
        </authorList>
    </citation>
    <scope>NUCLEOTIDE SEQUENCE [LARGE SCALE GENOMIC DNA]</scope>
    <source>
        <strain evidence="2 3">SS14</strain>
    </source>
</reference>
<dbReference type="InterPro" id="IPR052340">
    <property type="entry name" value="RNase_Y/CdgJ"/>
</dbReference>
<evidence type="ECO:0000313" key="2">
    <source>
        <dbReference type="EMBL" id="ACD70500.1"/>
    </source>
</evidence>
<dbReference type="Gene3D" id="1.10.3210.10">
    <property type="entry name" value="Hypothetical protein af1432"/>
    <property type="match status" value="1"/>
</dbReference>
<dbReference type="Proteomes" id="UP000001202">
    <property type="component" value="Chromosome"/>
</dbReference>
<dbReference type="PATRIC" id="fig|455434.6.peg.72"/>
<dbReference type="PANTHER" id="PTHR33525">
    <property type="match status" value="1"/>
</dbReference>
<dbReference type="PANTHER" id="PTHR33525:SF3">
    <property type="entry name" value="RIBONUCLEASE Y"/>
    <property type="match status" value="1"/>
</dbReference>
<dbReference type="PROSITE" id="PS51833">
    <property type="entry name" value="HDOD"/>
    <property type="match status" value="1"/>
</dbReference>
<dbReference type="SUPFAM" id="SSF109604">
    <property type="entry name" value="HD-domain/PDEase-like"/>
    <property type="match status" value="1"/>
</dbReference>
<dbReference type="AlphaFoldDB" id="A0A0H3BJP4"/>
<evidence type="ECO:0000259" key="1">
    <source>
        <dbReference type="PROSITE" id="PS51833"/>
    </source>
</evidence>
<dbReference type="InterPro" id="IPR013976">
    <property type="entry name" value="HDOD"/>
</dbReference>
<dbReference type="EMBL" id="CP000805">
    <property type="protein sequence ID" value="ACD70500.1"/>
    <property type="molecule type" value="Genomic_DNA"/>
</dbReference>
<protein>
    <recommendedName>
        <fullName evidence="1">HDOD domain-containing protein</fullName>
    </recommendedName>
</protein>
<evidence type="ECO:0000313" key="3">
    <source>
        <dbReference type="Proteomes" id="UP000001202"/>
    </source>
</evidence>
<gene>
    <name evidence="2" type="ordered locus">TPASS_0073</name>
</gene>
<dbReference type="RefSeq" id="WP_012460514.1">
    <property type="nucleotide sequence ID" value="NC_010741.1"/>
</dbReference>
<dbReference type="Pfam" id="PF08668">
    <property type="entry name" value="HDOD"/>
    <property type="match status" value="1"/>
</dbReference>
<name>A0A0H3BJP4_TREPS</name>